<proteinExistence type="inferred from homology"/>
<dbReference type="STRING" id="5288.A0A5C5FWB6"/>
<comment type="caution">
    <text evidence="8">The sequence shown here is derived from an EMBL/GenBank/DDBJ whole genome shotgun (WGS) entry which is preliminary data.</text>
</comment>
<keyword evidence="4 6" id="KW-0406">Ion transport</keyword>
<dbReference type="PANTHER" id="PTHR10137">
    <property type="entry name" value="V-TYPE PROTON ATPASE SUBUNIT C"/>
    <property type="match status" value="1"/>
</dbReference>
<evidence type="ECO:0000256" key="6">
    <source>
        <dbReference type="RuleBase" id="RU364010"/>
    </source>
</evidence>
<dbReference type="FunFam" id="3.30.70.100:FF:000002">
    <property type="entry name" value="V-type proton ATPase subunit C"/>
    <property type="match status" value="1"/>
</dbReference>
<dbReference type="PANTHER" id="PTHR10137:SF0">
    <property type="entry name" value="V-TYPE PROTON ATPASE SUBUNIT C"/>
    <property type="match status" value="1"/>
</dbReference>
<organism evidence="8 9">
    <name type="scientific">Rhodotorula diobovata</name>
    <dbReference type="NCBI Taxonomy" id="5288"/>
    <lineage>
        <taxon>Eukaryota</taxon>
        <taxon>Fungi</taxon>
        <taxon>Dikarya</taxon>
        <taxon>Basidiomycota</taxon>
        <taxon>Pucciniomycotina</taxon>
        <taxon>Microbotryomycetes</taxon>
        <taxon>Sporidiobolales</taxon>
        <taxon>Sporidiobolaceae</taxon>
        <taxon>Rhodotorula</taxon>
    </lineage>
</organism>
<keyword evidence="2 6" id="KW-0813">Transport</keyword>
<feature type="region of interest" description="Disordered" evidence="7">
    <location>
        <begin position="89"/>
        <end position="119"/>
    </location>
</feature>
<accession>A0A5C5FWB6</accession>
<evidence type="ECO:0000313" key="9">
    <source>
        <dbReference type="Proteomes" id="UP000311382"/>
    </source>
</evidence>
<dbReference type="GO" id="GO:0046961">
    <property type="term" value="F:proton-transporting ATPase activity, rotational mechanism"/>
    <property type="evidence" value="ECO:0007669"/>
    <property type="project" value="InterPro"/>
</dbReference>
<comment type="similarity">
    <text evidence="1 6">Belongs to the V-ATPase C subunit family.</text>
</comment>
<dbReference type="Gene3D" id="1.20.1460.10">
    <property type="entry name" value="subunit c (vma5p) of the yeast v-atpase, domain 2"/>
    <property type="match status" value="2"/>
</dbReference>
<keyword evidence="9" id="KW-1185">Reference proteome</keyword>
<dbReference type="SUPFAM" id="SSF118203">
    <property type="entry name" value="Vacuolar ATP synthase subunit C"/>
    <property type="match status" value="2"/>
</dbReference>
<dbReference type="EMBL" id="SOZI01000054">
    <property type="protein sequence ID" value="TNY20935.1"/>
    <property type="molecule type" value="Genomic_DNA"/>
</dbReference>
<name>A0A5C5FWB6_9BASI</name>
<comment type="function">
    <text evidence="6">Subunit of the V1 complex of vacuolar(H+)-ATPase (V-ATPase), a multisubunit enzyme composed of a peripheral complex (V1) that hydrolyzes ATP and a membrane integral complex (V0) that translocates protons. V-ATPase is responsible for acidifying and maintaining the pH of intracellular compartments and in some cell types, is targeted to the plasma membrane, where it is responsible for acidifying the extracellular environment. Subunit C is necessary for the assembly of the catalytic sector of the enzyme and is likely to have a specific function in its catalytic activity.</text>
</comment>
<gene>
    <name evidence="8" type="ORF">DMC30DRAFT_416502</name>
</gene>
<evidence type="ECO:0000256" key="3">
    <source>
        <dbReference type="ARBA" id="ARBA00022781"/>
    </source>
</evidence>
<dbReference type="AlphaFoldDB" id="A0A5C5FWB6"/>
<reference evidence="8 9" key="1">
    <citation type="submission" date="2019-03" db="EMBL/GenBank/DDBJ databases">
        <title>Rhodosporidium diobovatum UCD-FST 08-225 genome sequencing, assembly, and annotation.</title>
        <authorList>
            <person name="Fakankun I.U."/>
            <person name="Fristensky B."/>
            <person name="Levin D.B."/>
        </authorList>
    </citation>
    <scope>NUCLEOTIDE SEQUENCE [LARGE SCALE GENOMIC DNA]</scope>
    <source>
        <strain evidence="8 9">UCD-FST 08-225</strain>
    </source>
</reference>
<evidence type="ECO:0000313" key="8">
    <source>
        <dbReference type="EMBL" id="TNY20935.1"/>
    </source>
</evidence>
<dbReference type="Pfam" id="PF03223">
    <property type="entry name" value="V-ATPase_C"/>
    <property type="match status" value="1"/>
</dbReference>
<dbReference type="Proteomes" id="UP000311382">
    <property type="component" value="Unassembled WGS sequence"/>
</dbReference>
<protein>
    <recommendedName>
        <fullName evidence="6">V-type proton ATPase subunit C</fullName>
    </recommendedName>
</protein>
<evidence type="ECO:0000256" key="2">
    <source>
        <dbReference type="ARBA" id="ARBA00022448"/>
    </source>
</evidence>
<evidence type="ECO:0000256" key="5">
    <source>
        <dbReference type="ARBA" id="ARBA00053565"/>
    </source>
</evidence>
<dbReference type="OrthoDB" id="6605928at2759"/>
<dbReference type="InterPro" id="IPR004907">
    <property type="entry name" value="ATPase_V1-cplx_csu"/>
</dbReference>
<keyword evidence="3 6" id="KW-0375">Hydrogen ion transport</keyword>
<sequence>MTQFSPSSLLLVTAKLDSANPHDQLEDLNQALGNGKLGRTALIEFPQFKTGTLSSLLTLSETLAKQDPAVTSAVQKTVDTIRSLTSANAAPSAAAGASSSSSSSSSSRPVDDRSSPLSQHLVLDDGRPYLSYLISEDGAGSGGAHDRWQWNRAKYRVDGRSLDDIVEALVKEVASIENAQRNKSQQYAVVKGQVTTALRKKTGNLSMRSLADVVSASDFASTNGSEYLKTILVAVPKNLVKEWESSYERLTQMVVPRSATKLAQDDEFALYSVTLFRRVKDEFAQKAREKKFIVRDFTYDEEAIEKQKRDLEALVVEEKDMWADLLRLSRINFSELFQVLVHLKVVRAYVESVLRYGLPAAYFGAVIKPEPKQLDKLLSTLGTFLVPEHERKRNKKHGASSKGGDDDAAALGEYATLMESEYHEYVVFEIEQVDSKDE</sequence>
<evidence type="ECO:0000256" key="4">
    <source>
        <dbReference type="ARBA" id="ARBA00023065"/>
    </source>
</evidence>
<evidence type="ECO:0000256" key="1">
    <source>
        <dbReference type="ARBA" id="ARBA00006138"/>
    </source>
</evidence>
<dbReference type="InterPro" id="IPR036132">
    <property type="entry name" value="Vac_ATP_synth_c_sf"/>
</dbReference>
<dbReference type="CDD" id="cd14785">
    <property type="entry name" value="V-ATPase_C"/>
    <property type="match status" value="1"/>
</dbReference>
<evidence type="ECO:0000256" key="7">
    <source>
        <dbReference type="SAM" id="MobiDB-lite"/>
    </source>
</evidence>
<feature type="compositionally biased region" description="Low complexity" evidence="7">
    <location>
        <begin position="89"/>
        <end position="107"/>
    </location>
</feature>
<dbReference type="GO" id="GO:0000221">
    <property type="term" value="C:vacuolar proton-transporting V-type ATPase, V1 domain"/>
    <property type="evidence" value="ECO:0007669"/>
    <property type="project" value="TreeGrafter"/>
</dbReference>
<comment type="subunit">
    <text evidence="6">V-ATPase is a heteromultimeric enzyme composed of a peripheral catalytic V1 complex (components A to H) attached to an integral membrane V0 proton pore complex.</text>
</comment>
<comment type="function">
    <text evidence="5">Subunit of the V1 complex of vacuolar(H+)-ATPase (V-ATPase), a multisubunit enzyme composed of a peripheral complex (V1) that hydrolyzes ATP and a membrane integral complex (V0) that translocates protons. V-ATPase is responsible for acidifying and maintaining the pH of intracellular compartments. Subunit C is necessary for the assembly of the catalytic sector of the enzyme and is likely to have a specific function in its catalytic activity. Reversibly leaves the enzyme after glucose depletion, causing the catalytic subcomplex V1 to detach from the V0 section.</text>
</comment>